<feature type="domain" description="DM2" evidence="6">
    <location>
        <begin position="301"/>
        <end position="384"/>
    </location>
</feature>
<dbReference type="InterPro" id="IPR004343">
    <property type="entry name" value="Plus-3_dom"/>
</dbReference>
<dbReference type="InterPro" id="IPR036128">
    <property type="entry name" value="Plus3-like_sf"/>
</dbReference>
<evidence type="ECO:0000313" key="8">
    <source>
        <dbReference type="Proteomes" id="UP001279734"/>
    </source>
</evidence>
<evidence type="ECO:0000313" key="7">
    <source>
        <dbReference type="EMBL" id="GMH10385.1"/>
    </source>
</evidence>
<dbReference type="InterPro" id="IPR003121">
    <property type="entry name" value="SWIB_MDM2_domain"/>
</dbReference>
<feature type="region of interest" description="Disordered" evidence="4">
    <location>
        <begin position="674"/>
        <end position="700"/>
    </location>
</feature>
<dbReference type="Pfam" id="PF22908">
    <property type="entry name" value="PHD_NSD"/>
    <property type="match status" value="1"/>
</dbReference>
<keyword evidence="2" id="KW-0863">Zinc-finger</keyword>
<dbReference type="SUPFAM" id="SSF57903">
    <property type="entry name" value="FYVE/PHD zinc finger"/>
    <property type="match status" value="1"/>
</dbReference>
<dbReference type="Proteomes" id="UP001279734">
    <property type="component" value="Unassembled WGS sequence"/>
</dbReference>
<dbReference type="Gene3D" id="1.10.245.10">
    <property type="entry name" value="SWIB/MDM2 domain"/>
    <property type="match status" value="1"/>
</dbReference>
<dbReference type="InterPro" id="IPR045894">
    <property type="entry name" value="At5g08430-like"/>
</dbReference>
<dbReference type="Pfam" id="PF02201">
    <property type="entry name" value="SWIB"/>
    <property type="match status" value="1"/>
</dbReference>
<dbReference type="SMART" id="SM00719">
    <property type="entry name" value="Plus3"/>
    <property type="match status" value="1"/>
</dbReference>
<accession>A0AAD3SFD3</accession>
<dbReference type="CDD" id="cd15568">
    <property type="entry name" value="PHD5_NSD"/>
    <property type="match status" value="1"/>
</dbReference>
<feature type="compositionally biased region" description="Basic and acidic residues" evidence="4">
    <location>
        <begin position="251"/>
        <end position="265"/>
    </location>
</feature>
<dbReference type="CDD" id="cd10567">
    <property type="entry name" value="SWIB-MDM2_like"/>
    <property type="match status" value="1"/>
</dbReference>
<evidence type="ECO:0000256" key="2">
    <source>
        <dbReference type="ARBA" id="ARBA00022771"/>
    </source>
</evidence>
<dbReference type="SUPFAM" id="SSF159042">
    <property type="entry name" value="Plus3-like"/>
    <property type="match status" value="1"/>
</dbReference>
<dbReference type="Gene3D" id="3.90.70.200">
    <property type="entry name" value="Plus-3 domain"/>
    <property type="match status" value="1"/>
</dbReference>
<keyword evidence="8" id="KW-1185">Reference proteome</keyword>
<feature type="region of interest" description="Disordered" evidence="4">
    <location>
        <begin position="240"/>
        <end position="295"/>
    </location>
</feature>
<evidence type="ECO:0000259" key="5">
    <source>
        <dbReference type="PROSITE" id="PS51360"/>
    </source>
</evidence>
<dbReference type="PANTHER" id="PTHR46851">
    <property type="entry name" value="OS01G0884500 PROTEIN"/>
    <property type="match status" value="1"/>
</dbReference>
<dbReference type="InterPro" id="IPR001965">
    <property type="entry name" value="Znf_PHD"/>
</dbReference>
<evidence type="ECO:0000256" key="3">
    <source>
        <dbReference type="ARBA" id="ARBA00022833"/>
    </source>
</evidence>
<gene>
    <name evidence="7" type="ORF">Nepgr_012226</name>
</gene>
<sequence length="700" mass="79928">MARSWKDFPLFLISVDWVRCFNQKNVNLPACDLGVYGVGSPLILLQIENPKPLEFEIVPSSPSTAVSPDLRMGRKRKNFKPKNNDQASSEDYCFVCKDGGLLIVCDHKDCVKSYHPECVRKEESYVNTGEQWICDWHSCFDCHGSSRFQCICCPKAVCQSCISDADFAQVRGRKGLCGDCLKLALLLEENIDVDSDGEKVDFKDRETYEGLFMEYWEIINEKEGFALEDLHSADARLKKGEKYKPHSHKSSHSDSDEYNTNEEKLLASSDDYNSDEVEQQESDNKRNRSKSCQKRHKGSTKIEFVDWASKSLMEFLASIGIDTSEKVSQDDVVSIIGKYVQQNKLFHPIKKKQVMCDAQLRSVLGRRSVNIYKIKNLLEAHFPENLEHSEEEEHEYSLGEENDNVFLPSHKRKWWSVRSFQQKESASENFPKKETKCDDFKKEVSVFEVSGSCFASVIPRNIKLVYLKRSLVEGLLKLPEIFESKVVGSFVRVKSETTDHKRAHQLLQVTGIKQTSADETRKEVLLQLSNMPNDIPIHMLSNDNFSEEECEDLHQKIQNGLLVRPTVVELEKKARYLHEDITKHWITSELAFLKNRIDLRRKLLESPEEQARLLREVPKVIADITELKDTSENSLQKDSPVTLRFIDTPGEENGCQDSTSVLAKSCSVGPEVKGEGAINGSASENDAKSVATYRRRALRR</sequence>
<dbReference type="GO" id="GO:0003677">
    <property type="term" value="F:DNA binding"/>
    <property type="evidence" value="ECO:0007669"/>
    <property type="project" value="InterPro"/>
</dbReference>
<dbReference type="EMBL" id="BSYO01000010">
    <property type="protein sequence ID" value="GMH10385.1"/>
    <property type="molecule type" value="Genomic_DNA"/>
</dbReference>
<protein>
    <submittedName>
        <fullName evidence="7">Uncharacterized protein</fullName>
    </submittedName>
</protein>
<keyword evidence="3" id="KW-0862">Zinc</keyword>
<keyword evidence="1" id="KW-0479">Metal-binding</keyword>
<name>A0AAD3SFD3_NEPGR</name>
<dbReference type="InterPro" id="IPR036885">
    <property type="entry name" value="SWIB_MDM2_dom_sf"/>
</dbReference>
<dbReference type="InterPro" id="IPR011011">
    <property type="entry name" value="Znf_FYVE_PHD"/>
</dbReference>
<proteinExistence type="predicted"/>
<comment type="caution">
    <text evidence="7">The sequence shown here is derived from an EMBL/GenBank/DDBJ whole genome shotgun (WGS) entry which is preliminary data.</text>
</comment>
<evidence type="ECO:0000259" key="6">
    <source>
        <dbReference type="PROSITE" id="PS51925"/>
    </source>
</evidence>
<dbReference type="Pfam" id="PF03126">
    <property type="entry name" value="Plus-3"/>
    <property type="match status" value="1"/>
</dbReference>
<dbReference type="GO" id="GO:0008270">
    <property type="term" value="F:zinc ion binding"/>
    <property type="evidence" value="ECO:0007669"/>
    <property type="project" value="UniProtKB-KW"/>
</dbReference>
<dbReference type="InterPro" id="IPR055198">
    <property type="entry name" value="NSD_PHD"/>
</dbReference>
<dbReference type="PROSITE" id="PS51925">
    <property type="entry name" value="SWIB_MDM2"/>
    <property type="match status" value="1"/>
</dbReference>
<dbReference type="SUPFAM" id="SSF47592">
    <property type="entry name" value="SWIB/MDM2 domain"/>
    <property type="match status" value="1"/>
</dbReference>
<reference evidence="7" key="1">
    <citation type="submission" date="2023-05" db="EMBL/GenBank/DDBJ databases">
        <title>Nepenthes gracilis genome sequencing.</title>
        <authorList>
            <person name="Fukushima K."/>
        </authorList>
    </citation>
    <scope>NUCLEOTIDE SEQUENCE</scope>
    <source>
        <strain evidence="7">SING2019-196</strain>
    </source>
</reference>
<dbReference type="Gene3D" id="3.30.40.10">
    <property type="entry name" value="Zinc/RING finger domain, C3HC4 (zinc finger)"/>
    <property type="match status" value="1"/>
</dbReference>
<dbReference type="AlphaFoldDB" id="A0AAD3SFD3"/>
<dbReference type="SMART" id="SM00249">
    <property type="entry name" value="PHD"/>
    <property type="match status" value="1"/>
</dbReference>
<dbReference type="PANTHER" id="PTHR46851:SF11">
    <property type="entry name" value="GYF DOMAIN-CONTAINING PROTEIN"/>
    <property type="match status" value="1"/>
</dbReference>
<feature type="domain" description="Plus3" evidence="5">
    <location>
        <begin position="456"/>
        <end position="582"/>
    </location>
</feature>
<feature type="compositionally biased region" description="Acidic residues" evidence="4">
    <location>
        <begin position="272"/>
        <end position="281"/>
    </location>
</feature>
<dbReference type="InterPro" id="IPR013083">
    <property type="entry name" value="Znf_RING/FYVE/PHD"/>
</dbReference>
<evidence type="ECO:0000256" key="4">
    <source>
        <dbReference type="SAM" id="MobiDB-lite"/>
    </source>
</evidence>
<dbReference type="PROSITE" id="PS51360">
    <property type="entry name" value="PLUS3"/>
    <property type="match status" value="1"/>
</dbReference>
<organism evidence="7 8">
    <name type="scientific">Nepenthes gracilis</name>
    <name type="common">Slender pitcher plant</name>
    <dbReference type="NCBI Taxonomy" id="150966"/>
    <lineage>
        <taxon>Eukaryota</taxon>
        <taxon>Viridiplantae</taxon>
        <taxon>Streptophyta</taxon>
        <taxon>Embryophyta</taxon>
        <taxon>Tracheophyta</taxon>
        <taxon>Spermatophyta</taxon>
        <taxon>Magnoliopsida</taxon>
        <taxon>eudicotyledons</taxon>
        <taxon>Gunneridae</taxon>
        <taxon>Pentapetalae</taxon>
        <taxon>Caryophyllales</taxon>
        <taxon>Nepenthaceae</taxon>
        <taxon>Nepenthes</taxon>
    </lineage>
</organism>
<evidence type="ECO:0000256" key="1">
    <source>
        <dbReference type="ARBA" id="ARBA00022723"/>
    </source>
</evidence>